<sequence length="209" mass="23297">MSGQILAEVSRVWTEEIGLPESMTESEKQAFLQERTEEISAQIESSMGTAQGPLVARFKSEHGREPDFSTKLALIETARAQITAQVLQEMLYEQIPGALDPFPEETDNESAPESQSEESPADPQRWRKALVRSEPRKEIEELTDQLFPTRSTLYRVMAAYLMQTLSEDGRQIPTSSSDPLLPSFISQLEAAMVEDGQPLDGPGALVERK</sequence>
<reference evidence="2" key="1">
    <citation type="submission" date="2023-08" db="EMBL/GenBank/DDBJ databases">
        <title>Isolation and Characterization of Rhodococcus erythropolis MGMM8.</title>
        <authorList>
            <person name="Diabankana R.G.C."/>
            <person name="Afordoanyi D.M."/>
            <person name="Validov S.Z."/>
        </authorList>
    </citation>
    <scope>NUCLEOTIDE SEQUENCE</scope>
    <source>
        <strain evidence="2">MGMM8</strain>
        <plasmid evidence="2">pMGMM8_4</plasmid>
    </source>
</reference>
<evidence type="ECO:0000313" key="3">
    <source>
        <dbReference type="Proteomes" id="UP001230933"/>
    </source>
</evidence>
<feature type="compositionally biased region" description="Acidic residues" evidence="1">
    <location>
        <begin position="102"/>
        <end position="120"/>
    </location>
</feature>
<feature type="region of interest" description="Disordered" evidence="1">
    <location>
        <begin position="98"/>
        <end position="127"/>
    </location>
</feature>
<gene>
    <name evidence="2" type="ORF">QIE55_33270</name>
</gene>
<evidence type="ECO:0008006" key="4">
    <source>
        <dbReference type="Google" id="ProtNLM"/>
    </source>
</evidence>
<dbReference type="AlphaFoldDB" id="A0AAX3ZZJ5"/>
<geneLocation type="plasmid" evidence="2 3">
    <name>pMGMM8_4</name>
</geneLocation>
<accession>A0AAX3ZZJ5</accession>
<dbReference type="EMBL" id="CP133194">
    <property type="protein sequence ID" value="WMN02200.1"/>
    <property type="molecule type" value="Genomic_DNA"/>
</dbReference>
<dbReference type="Proteomes" id="UP001230933">
    <property type="component" value="Plasmid pMGMM8_4"/>
</dbReference>
<proteinExistence type="predicted"/>
<dbReference type="RefSeq" id="WP_308372707.1">
    <property type="nucleotide sequence ID" value="NZ_CP133194.1"/>
</dbReference>
<name>A0AAX3ZZJ5_RHOER</name>
<organism evidence="2 3">
    <name type="scientific">Rhodococcus erythropolis</name>
    <name type="common">Arthrobacter picolinophilus</name>
    <dbReference type="NCBI Taxonomy" id="1833"/>
    <lineage>
        <taxon>Bacteria</taxon>
        <taxon>Bacillati</taxon>
        <taxon>Actinomycetota</taxon>
        <taxon>Actinomycetes</taxon>
        <taxon>Mycobacteriales</taxon>
        <taxon>Nocardiaceae</taxon>
        <taxon>Rhodococcus</taxon>
        <taxon>Rhodococcus erythropolis group</taxon>
    </lineage>
</organism>
<evidence type="ECO:0000256" key="1">
    <source>
        <dbReference type="SAM" id="MobiDB-lite"/>
    </source>
</evidence>
<keyword evidence="2" id="KW-0614">Plasmid</keyword>
<evidence type="ECO:0000313" key="2">
    <source>
        <dbReference type="EMBL" id="WMN02200.1"/>
    </source>
</evidence>
<protein>
    <recommendedName>
        <fullName evidence="4">DUF222 domain-containing protein</fullName>
    </recommendedName>
</protein>